<feature type="domain" description="L,D-TPase catalytic" evidence="8">
    <location>
        <begin position="312"/>
        <end position="481"/>
    </location>
</feature>
<keyword evidence="3" id="KW-0808">Transferase</keyword>
<proteinExistence type="inferred from homology"/>
<dbReference type="Pfam" id="PF03734">
    <property type="entry name" value="YkuD"/>
    <property type="match status" value="1"/>
</dbReference>
<keyword evidence="6 7" id="KW-0961">Cell wall biogenesis/degradation</keyword>
<dbReference type="Pfam" id="PF01471">
    <property type="entry name" value="PG_binding_1"/>
    <property type="match status" value="1"/>
</dbReference>
<dbReference type="GO" id="GO:0071555">
    <property type="term" value="P:cell wall organization"/>
    <property type="evidence" value="ECO:0007669"/>
    <property type="project" value="UniProtKB-UniRule"/>
</dbReference>
<dbReference type="OrthoDB" id="9778545at2"/>
<dbReference type="GO" id="GO:0004180">
    <property type="term" value="F:carboxypeptidase activity"/>
    <property type="evidence" value="ECO:0007669"/>
    <property type="project" value="UniProtKB-ARBA"/>
</dbReference>
<dbReference type="InterPro" id="IPR002477">
    <property type="entry name" value="Peptidoglycan-bd-like"/>
</dbReference>
<reference evidence="10" key="1">
    <citation type="submission" date="2018-09" db="EMBL/GenBank/DDBJ databases">
        <authorList>
            <person name="Zhu H."/>
        </authorList>
    </citation>
    <scope>NUCLEOTIDE SEQUENCE [LARGE SCALE GENOMIC DNA]</scope>
    <source>
        <strain evidence="10">K2W31S-8</strain>
    </source>
</reference>
<comment type="pathway">
    <text evidence="1 7">Cell wall biogenesis; peptidoglycan biosynthesis.</text>
</comment>
<organism evidence="9 10">
    <name type="scientific">Pseudomonas cavernae</name>
    <dbReference type="NCBI Taxonomy" id="2320867"/>
    <lineage>
        <taxon>Bacteria</taxon>
        <taxon>Pseudomonadati</taxon>
        <taxon>Pseudomonadota</taxon>
        <taxon>Gammaproteobacteria</taxon>
        <taxon>Pseudomonadales</taxon>
        <taxon>Pseudomonadaceae</taxon>
        <taxon>Pseudomonas</taxon>
    </lineage>
</organism>
<dbReference type="Pfam" id="PF20142">
    <property type="entry name" value="Scaffold"/>
    <property type="match status" value="1"/>
</dbReference>
<evidence type="ECO:0000256" key="2">
    <source>
        <dbReference type="ARBA" id="ARBA00005992"/>
    </source>
</evidence>
<dbReference type="InterPro" id="IPR036366">
    <property type="entry name" value="PGBDSf"/>
</dbReference>
<evidence type="ECO:0000256" key="3">
    <source>
        <dbReference type="ARBA" id="ARBA00022679"/>
    </source>
</evidence>
<name>A0A385Z7M1_9PSED</name>
<dbReference type="GO" id="GO:0016740">
    <property type="term" value="F:transferase activity"/>
    <property type="evidence" value="ECO:0007669"/>
    <property type="project" value="UniProtKB-KW"/>
</dbReference>
<comment type="similarity">
    <text evidence="2">Belongs to the YkuD family.</text>
</comment>
<dbReference type="GO" id="GO:0009252">
    <property type="term" value="P:peptidoglycan biosynthetic process"/>
    <property type="evidence" value="ECO:0007669"/>
    <property type="project" value="UniProtKB-UniPathway"/>
</dbReference>
<protein>
    <submittedName>
        <fullName evidence="9">Murein L,D-transpeptidase</fullName>
    </submittedName>
</protein>
<evidence type="ECO:0000313" key="10">
    <source>
        <dbReference type="Proteomes" id="UP000265560"/>
    </source>
</evidence>
<keyword evidence="10" id="KW-1185">Reference proteome</keyword>
<feature type="active site" description="Proton donor/acceptor" evidence="7">
    <location>
        <position position="440"/>
    </location>
</feature>
<dbReference type="SUPFAM" id="SSF141523">
    <property type="entry name" value="L,D-transpeptidase catalytic domain-like"/>
    <property type="match status" value="1"/>
</dbReference>
<dbReference type="Gene3D" id="2.40.440.10">
    <property type="entry name" value="L,D-transpeptidase catalytic domain-like"/>
    <property type="match status" value="1"/>
</dbReference>
<evidence type="ECO:0000259" key="8">
    <source>
        <dbReference type="PROSITE" id="PS52029"/>
    </source>
</evidence>
<dbReference type="PANTHER" id="PTHR41533:SF2">
    <property type="entry name" value="BLR7131 PROTEIN"/>
    <property type="match status" value="1"/>
</dbReference>
<evidence type="ECO:0000256" key="1">
    <source>
        <dbReference type="ARBA" id="ARBA00004752"/>
    </source>
</evidence>
<dbReference type="RefSeq" id="WP_119895393.1">
    <property type="nucleotide sequence ID" value="NZ_CP032419.1"/>
</dbReference>
<keyword evidence="5 7" id="KW-0573">Peptidoglycan synthesis</keyword>
<keyword evidence="4 7" id="KW-0133">Cell shape</keyword>
<dbReference type="PROSITE" id="PS52029">
    <property type="entry name" value="LD_TPASE"/>
    <property type="match status" value="1"/>
</dbReference>
<dbReference type="PANTHER" id="PTHR41533">
    <property type="entry name" value="L,D-TRANSPEPTIDASE HI_1667-RELATED"/>
    <property type="match status" value="1"/>
</dbReference>
<dbReference type="InterPro" id="IPR036365">
    <property type="entry name" value="PGBD-like_sf"/>
</dbReference>
<dbReference type="EMBL" id="CP032419">
    <property type="protein sequence ID" value="AYC34741.1"/>
    <property type="molecule type" value="Genomic_DNA"/>
</dbReference>
<dbReference type="InterPro" id="IPR005490">
    <property type="entry name" value="LD_TPept_cat_dom"/>
</dbReference>
<dbReference type="Proteomes" id="UP000265560">
    <property type="component" value="Chromosome"/>
</dbReference>
<dbReference type="AlphaFoldDB" id="A0A385Z7M1"/>
<dbReference type="InterPro" id="IPR038063">
    <property type="entry name" value="Transpep_catalytic_dom"/>
</dbReference>
<dbReference type="Gene3D" id="1.10.101.10">
    <property type="entry name" value="PGBD-like superfamily/PGBD"/>
    <property type="match status" value="1"/>
</dbReference>
<accession>A0A385Z7M1</accession>
<evidence type="ECO:0000256" key="4">
    <source>
        <dbReference type="ARBA" id="ARBA00022960"/>
    </source>
</evidence>
<dbReference type="SUPFAM" id="SSF47090">
    <property type="entry name" value="PGBD-like"/>
    <property type="match status" value="1"/>
</dbReference>
<dbReference type="CDD" id="cd16913">
    <property type="entry name" value="YkuD_like"/>
    <property type="match status" value="1"/>
</dbReference>
<evidence type="ECO:0000313" key="9">
    <source>
        <dbReference type="EMBL" id="AYC34741.1"/>
    </source>
</evidence>
<dbReference type="InterPro" id="IPR045380">
    <property type="entry name" value="LD_TPept_scaffold_dom"/>
</dbReference>
<dbReference type="KEGG" id="pcav:D3880_21235"/>
<dbReference type="UniPathway" id="UPA00219"/>
<feature type="active site" description="Nucleophile" evidence="7">
    <location>
        <position position="459"/>
    </location>
</feature>
<evidence type="ECO:0000256" key="7">
    <source>
        <dbReference type="PROSITE-ProRule" id="PRU01373"/>
    </source>
</evidence>
<dbReference type="GO" id="GO:0008360">
    <property type="term" value="P:regulation of cell shape"/>
    <property type="evidence" value="ECO:0007669"/>
    <property type="project" value="UniProtKB-UniRule"/>
</dbReference>
<evidence type="ECO:0000256" key="5">
    <source>
        <dbReference type="ARBA" id="ARBA00022984"/>
    </source>
</evidence>
<dbReference type="InterPro" id="IPR052905">
    <property type="entry name" value="LD-transpeptidase_YkuD-like"/>
</dbReference>
<evidence type="ECO:0000256" key="6">
    <source>
        <dbReference type="ARBA" id="ARBA00023316"/>
    </source>
</evidence>
<sequence length="538" mass="60215">MHSIRPFLLRGILLLLPLASQGAGAVLLPALFQAPLTQAPLRQLFDEFPLPCAPLPASLNAAAQAQLDAFYQQRDDRLAWRDAAHLSALREQLALLADDGLDPSDYPLPTGLASAAEESRQACADLLASHAYLRALQHLRNGRLPQARLEPLWHPQDGTRADPHLAVLPIALRELDQPARAFAAARPTLPQYQALRRAYARIRQQPLTNWLPLADGPLLHPGQDDARVPALRRRLAAEDYLPGAPTSRLDSRFDPELVAALQAFQRHHGLKPDGLLGPASVAELNVDARTRRDQLRINLERLRWLADDLATAHVAINVAAAELLVLQDGQVLWRTRTQVGRPERPTPLLASRIERLTLNPRWIVPPTIFREDKLPEIRSDPSYLERHEMSVYDHSGNLLDPWLVDWDNPGPIRLRQAAGPQNPLGRLALRFPNPFAVYLHDTPSQLLFDKSPRLFSSGCVRVEAVTTLLDFLLAPEEVAAVQQRIASGRTQEYRLSQAVPLLIGYWTVEVDADGQPRYVPDIYSHDRRLLRALLRTRP</sequence>
<gene>
    <name evidence="9" type="ORF">D3880_21235</name>
</gene>